<name>A0A8S5M1Z7_9CAUD</name>
<reference evidence="1" key="1">
    <citation type="journal article" date="2021" name="Proc. Natl. Acad. Sci. U.S.A.">
        <title>A Catalog of Tens of Thousands of Viruses from Human Metagenomes Reveals Hidden Associations with Chronic Diseases.</title>
        <authorList>
            <person name="Tisza M.J."/>
            <person name="Buck C.B."/>
        </authorList>
    </citation>
    <scope>NUCLEOTIDE SEQUENCE</scope>
    <source>
        <strain evidence="1">CtIi96</strain>
    </source>
</reference>
<sequence>MSMKTEIIVEKAKNGFIISNVATGVKIVATTEKEASDIISEDLSHVFNSMKDGDKKLIEFQIANS</sequence>
<organism evidence="1">
    <name type="scientific">Podoviridae sp. ctIi96</name>
    <dbReference type="NCBI Taxonomy" id="2826550"/>
    <lineage>
        <taxon>Viruses</taxon>
        <taxon>Duplodnaviria</taxon>
        <taxon>Heunggongvirae</taxon>
        <taxon>Uroviricota</taxon>
        <taxon>Caudoviricetes</taxon>
    </lineage>
</organism>
<proteinExistence type="predicted"/>
<evidence type="ECO:0000313" key="1">
    <source>
        <dbReference type="EMBL" id="DAD76091.1"/>
    </source>
</evidence>
<protein>
    <submittedName>
        <fullName evidence="1">Uncharacterized protein</fullName>
    </submittedName>
</protein>
<dbReference type="EMBL" id="BK014795">
    <property type="protein sequence ID" value="DAD76091.1"/>
    <property type="molecule type" value="Genomic_DNA"/>
</dbReference>
<accession>A0A8S5M1Z7</accession>